<dbReference type="GeneID" id="55475817"/>
<keyword evidence="7" id="KW-1185">Reference proteome</keyword>
<dbReference type="GO" id="GO:0050519">
    <property type="term" value="F:holo-citrate lyase synthase activity"/>
    <property type="evidence" value="ECO:0007669"/>
    <property type="project" value="UniProtKB-EC"/>
</dbReference>
<comment type="catalytic activity">
    <reaction evidence="4">
        <text>apo-[citrate lyase ACP] + 2'-(5''-triphospho-alpha-D-ribosyl)-3'-dephospho-CoA = holo-[citrate lyase ACP] + diphosphate</text>
        <dbReference type="Rhea" id="RHEA:16333"/>
        <dbReference type="Rhea" id="RHEA-COMP:10157"/>
        <dbReference type="Rhea" id="RHEA-COMP:10158"/>
        <dbReference type="ChEBI" id="CHEBI:29999"/>
        <dbReference type="ChEBI" id="CHEBI:33019"/>
        <dbReference type="ChEBI" id="CHEBI:61378"/>
        <dbReference type="ChEBI" id="CHEBI:82683"/>
        <dbReference type="EC" id="2.7.7.61"/>
    </reaction>
</comment>
<dbReference type="AlphaFoldDB" id="U5MXV4"/>
<keyword evidence="5" id="KW-0175">Coiled coil</keyword>
<dbReference type="HOGENOM" id="CLU_104529_1_0_9"/>
<dbReference type="eggNOG" id="COG3697">
    <property type="taxonomic scope" value="Bacteria"/>
</dbReference>
<dbReference type="InterPro" id="IPR005551">
    <property type="entry name" value="CitX"/>
</dbReference>
<evidence type="ECO:0000256" key="4">
    <source>
        <dbReference type="ARBA" id="ARBA00048574"/>
    </source>
</evidence>
<gene>
    <name evidence="6" type="ORF">CLSA_c34840</name>
</gene>
<evidence type="ECO:0000256" key="1">
    <source>
        <dbReference type="ARBA" id="ARBA00012524"/>
    </source>
</evidence>
<dbReference type="NCBIfam" id="TIGR03124">
    <property type="entry name" value="citrate_citX"/>
    <property type="match status" value="1"/>
</dbReference>
<name>U5MXV4_CLOSA</name>
<evidence type="ECO:0000256" key="3">
    <source>
        <dbReference type="ARBA" id="ARBA00022695"/>
    </source>
</evidence>
<evidence type="ECO:0000256" key="5">
    <source>
        <dbReference type="SAM" id="Coils"/>
    </source>
</evidence>
<dbReference type="OrthoDB" id="3196716at2"/>
<dbReference type="GO" id="GO:0051191">
    <property type="term" value="P:prosthetic group biosynthetic process"/>
    <property type="evidence" value="ECO:0007669"/>
    <property type="project" value="InterPro"/>
</dbReference>
<evidence type="ECO:0000313" key="6">
    <source>
        <dbReference type="EMBL" id="AGX44446.1"/>
    </source>
</evidence>
<proteinExistence type="predicted"/>
<dbReference type="KEGG" id="csb:CLSA_c34840"/>
<dbReference type="PATRIC" id="fig|1345695.10.peg.3071"/>
<protein>
    <recommendedName>
        <fullName evidence="1">citrate lyase holo-[acyl-carrier protein] synthase</fullName>
        <ecNumber evidence="1">2.7.7.61</ecNumber>
    </recommendedName>
</protein>
<dbReference type="GO" id="GO:0016757">
    <property type="term" value="F:glycosyltransferase activity"/>
    <property type="evidence" value="ECO:0007669"/>
    <property type="project" value="UniProtKB-KW"/>
</dbReference>
<sequence>MNKEEQVLEKILNAREKRAEMQRELINIYKNTLISFTLNIPGVEKSNPTFTKIHESAIELLEEELEKRNIKLVYKMVQTTADGDEGFLVVDEDQWRVKRITTSIEENHKLGRLFDFDVFNKDGEQVSRSEIGLHARKCLLCNNSAKACARNRNHSVIEILNRIYEIIDYEQLYTSNF</sequence>
<dbReference type="EMBL" id="CP006721">
    <property type="protein sequence ID" value="AGX44446.1"/>
    <property type="molecule type" value="Genomic_DNA"/>
</dbReference>
<dbReference type="Pfam" id="PF03802">
    <property type="entry name" value="CitX"/>
    <property type="match status" value="1"/>
</dbReference>
<keyword evidence="6" id="KW-0328">Glycosyltransferase</keyword>
<feature type="coiled-coil region" evidence="5">
    <location>
        <begin position="4"/>
        <end position="31"/>
    </location>
</feature>
<dbReference type="RefSeq" id="WP_022747660.1">
    <property type="nucleotide sequence ID" value="NC_022571.1"/>
</dbReference>
<evidence type="ECO:0000256" key="2">
    <source>
        <dbReference type="ARBA" id="ARBA00022679"/>
    </source>
</evidence>
<keyword evidence="2 6" id="KW-0808">Transferase</keyword>
<reference evidence="6 7" key="1">
    <citation type="journal article" date="2013" name="Genome Announc.">
        <title>Complete Genome Sequence of the Solvent Producer Clostridium saccharobutylicum NCP262 (DSM 13864).</title>
        <authorList>
            <person name="Poehlein A."/>
            <person name="Hartwich K."/>
            <person name="Krabben P."/>
            <person name="Ehrenreich A."/>
            <person name="Liebl W."/>
            <person name="Durre P."/>
            <person name="Gottschalk G."/>
            <person name="Daniel R."/>
        </authorList>
    </citation>
    <scope>NUCLEOTIDE SEQUENCE [LARGE SCALE GENOMIC DNA]</scope>
    <source>
        <strain evidence="6">DSM 13864</strain>
    </source>
</reference>
<dbReference type="Proteomes" id="UP000017118">
    <property type="component" value="Chromosome"/>
</dbReference>
<organism evidence="6 7">
    <name type="scientific">Clostridium saccharobutylicum DSM 13864</name>
    <dbReference type="NCBI Taxonomy" id="1345695"/>
    <lineage>
        <taxon>Bacteria</taxon>
        <taxon>Bacillati</taxon>
        <taxon>Bacillota</taxon>
        <taxon>Clostridia</taxon>
        <taxon>Eubacteriales</taxon>
        <taxon>Clostridiaceae</taxon>
        <taxon>Clostridium</taxon>
    </lineage>
</organism>
<accession>U5MXV4</accession>
<evidence type="ECO:0000313" key="7">
    <source>
        <dbReference type="Proteomes" id="UP000017118"/>
    </source>
</evidence>
<keyword evidence="3 6" id="KW-0548">Nucleotidyltransferase</keyword>
<dbReference type="EC" id="2.7.7.61" evidence="1"/>